<feature type="region of interest" description="Disordered" evidence="1">
    <location>
        <begin position="169"/>
        <end position="221"/>
    </location>
</feature>
<organism evidence="2 3">
    <name type="scientific">Ignelater luminosus</name>
    <name type="common">Cucubano</name>
    <name type="synonym">Pyrophorus luminosus</name>
    <dbReference type="NCBI Taxonomy" id="2038154"/>
    <lineage>
        <taxon>Eukaryota</taxon>
        <taxon>Metazoa</taxon>
        <taxon>Ecdysozoa</taxon>
        <taxon>Arthropoda</taxon>
        <taxon>Hexapoda</taxon>
        <taxon>Insecta</taxon>
        <taxon>Pterygota</taxon>
        <taxon>Neoptera</taxon>
        <taxon>Endopterygota</taxon>
        <taxon>Coleoptera</taxon>
        <taxon>Polyphaga</taxon>
        <taxon>Elateriformia</taxon>
        <taxon>Elateroidea</taxon>
        <taxon>Elateridae</taxon>
        <taxon>Agrypninae</taxon>
        <taxon>Pyrophorini</taxon>
        <taxon>Ignelater</taxon>
    </lineage>
</organism>
<dbReference type="OrthoDB" id="8063529at2759"/>
<dbReference type="EMBL" id="VTPC01006024">
    <property type="protein sequence ID" value="KAF2895335.1"/>
    <property type="molecule type" value="Genomic_DNA"/>
</dbReference>
<evidence type="ECO:0000313" key="3">
    <source>
        <dbReference type="Proteomes" id="UP000801492"/>
    </source>
</evidence>
<comment type="caution">
    <text evidence="2">The sequence shown here is derived from an EMBL/GenBank/DDBJ whole genome shotgun (WGS) entry which is preliminary data.</text>
</comment>
<proteinExistence type="predicted"/>
<feature type="compositionally biased region" description="Basic and acidic residues" evidence="1">
    <location>
        <begin position="209"/>
        <end position="221"/>
    </location>
</feature>
<accession>A0A8K0G8A8</accession>
<protein>
    <submittedName>
        <fullName evidence="2">Uncharacterized protein</fullName>
    </submittedName>
</protein>
<dbReference type="AlphaFoldDB" id="A0A8K0G8A8"/>
<feature type="non-terminal residue" evidence="2">
    <location>
        <position position="1"/>
    </location>
</feature>
<keyword evidence="3" id="KW-1185">Reference proteome</keyword>
<evidence type="ECO:0000313" key="2">
    <source>
        <dbReference type="EMBL" id="KAF2895335.1"/>
    </source>
</evidence>
<gene>
    <name evidence="2" type="ORF">ILUMI_10838</name>
</gene>
<feature type="compositionally biased region" description="Basic and acidic residues" evidence="1">
    <location>
        <begin position="177"/>
        <end position="195"/>
    </location>
</feature>
<name>A0A8K0G8A8_IGNLU</name>
<feature type="compositionally biased region" description="Basic residues" evidence="1">
    <location>
        <begin position="196"/>
        <end position="208"/>
    </location>
</feature>
<reference evidence="2" key="1">
    <citation type="submission" date="2019-08" db="EMBL/GenBank/DDBJ databases">
        <title>The genome of the North American firefly Photinus pyralis.</title>
        <authorList>
            <consortium name="Photinus pyralis genome working group"/>
            <person name="Fallon T.R."/>
            <person name="Sander Lower S.E."/>
            <person name="Weng J.-K."/>
        </authorList>
    </citation>
    <scope>NUCLEOTIDE SEQUENCE</scope>
    <source>
        <strain evidence="2">TRF0915ILg1</strain>
        <tissue evidence="2">Whole body</tissue>
    </source>
</reference>
<evidence type="ECO:0000256" key="1">
    <source>
        <dbReference type="SAM" id="MobiDB-lite"/>
    </source>
</evidence>
<sequence length="221" mass="26832">MFVASEEANKDWVVPRTIRSLSFLNTKAEEAVKEKKKPWKKYIQMEAQQDTFEVNENNEKIEKKKQIKMENNHVKEDKREPEVIRWMKEKGREWLWKICDKASKQQKMPKKWENILLLNNRDRNKTSRRKNRRIVIKENRRKTMELVQTYYENDPDRNARKVLETKRLKKRKQIGSRKAEIGKAMKKTQEEIKILKRDKKGGRSRPKKNQKDNEIKKKSLL</sequence>
<dbReference type="Proteomes" id="UP000801492">
    <property type="component" value="Unassembled WGS sequence"/>
</dbReference>